<evidence type="ECO:0000256" key="3">
    <source>
        <dbReference type="ARBA" id="ARBA00022475"/>
    </source>
</evidence>
<feature type="transmembrane region" description="Helical" evidence="7">
    <location>
        <begin position="340"/>
        <end position="360"/>
    </location>
</feature>
<feature type="transmembrane region" description="Helical" evidence="7">
    <location>
        <begin position="530"/>
        <end position="553"/>
    </location>
</feature>
<comment type="similarity">
    <text evidence="7">Belongs to the binding-protein-dependent transport system permease family.</text>
</comment>
<feature type="transmembrane region" description="Helical" evidence="7">
    <location>
        <begin position="270"/>
        <end position="291"/>
    </location>
</feature>
<keyword evidence="5 7" id="KW-1133">Transmembrane helix</keyword>
<reference evidence="11" key="1">
    <citation type="journal article" date="2019" name="Int. J. Syst. Evol. Microbiol.">
        <title>The Global Catalogue of Microorganisms (GCM) 10K type strain sequencing project: providing services to taxonomists for standard genome sequencing and annotation.</title>
        <authorList>
            <consortium name="The Broad Institute Genomics Platform"/>
            <consortium name="The Broad Institute Genome Sequencing Center for Infectious Disease"/>
            <person name="Wu L."/>
            <person name="Ma J."/>
        </authorList>
    </citation>
    <scope>NUCLEOTIDE SEQUENCE [LARGE SCALE GENOMIC DNA]</scope>
    <source>
        <strain evidence="11">CCUG 48884</strain>
    </source>
</reference>
<keyword evidence="6 7" id="KW-0472">Membrane</keyword>
<feature type="transmembrane region" description="Helical" evidence="7">
    <location>
        <begin position="610"/>
        <end position="629"/>
    </location>
</feature>
<comment type="subcellular location">
    <subcellularLocation>
        <location evidence="1 7">Cell membrane</location>
        <topology evidence="1 7">Multi-pass membrane protein</topology>
    </subcellularLocation>
</comment>
<gene>
    <name evidence="10" type="ORF">ACFQ4M_10775</name>
</gene>
<dbReference type="InterPro" id="IPR000515">
    <property type="entry name" value="MetI-like"/>
</dbReference>
<feature type="transmembrane region" description="Helical" evidence="7">
    <location>
        <begin position="461"/>
        <end position="484"/>
    </location>
</feature>
<sequence>MSTLALAASARYERRPLGHFVALLAVLLALLAAFAAADWDWGALTDAERRAQAAARIGAWLAAFARPDLSPDFVRHAWDLTLQTLSAAILGTALAVLLAWPLAMGASRAVCVGDERSAVGGNLVARLWRWLPLRSPAALLCAACRLVQDILRAVPDFVWAIILVALVGLGPLTGALALALNITGILAKVYSELWDSVDPARYGQVRSLGGGRLATFLYGIRPLASRNVLSFTLMRAECAIRNAAVIGAVGGGGLGSEIWYQVRFGAWDKVGTLILFTLLLTLAADLVSNTIRRQLRGDQSRQSGGASCAVAGAGDASRQGRPEGDAAAPPIAAGVSRPPFGPWLATGLVVLALLWSLWFMGWGNRGGEDGAARNHLAPAMELLSGEAWGKLRFFERLLQPELDLAAIGLGDPAKVAARLEQGKAVELFATHGALDVWQPSAWLAWQQELQKWFVWRVVESAAIPLAIAVVGTVLGVAGAILLTYPHSASFQLHAARFSGETPAPWQRALRALQLAAARATAVIARGVPEVMWAFLCIAFFGPGLVAGTLAIALHTLGVLTRVFGEAVDNQPLRRFEPTCGGSRLATYGLVAVPRVWRDWMTYGFFQFESNVRAAVVLGLVGVGGLGFQFSFNFEWFRFERAGTYLLMIVLLTVLIDRGSRLLKLSRVGR</sequence>
<organism evidence="10 11">
    <name type="scientific">Thauera mechernichensis</name>
    <dbReference type="NCBI Taxonomy" id="82788"/>
    <lineage>
        <taxon>Bacteria</taxon>
        <taxon>Pseudomonadati</taxon>
        <taxon>Pseudomonadota</taxon>
        <taxon>Betaproteobacteria</taxon>
        <taxon>Rhodocyclales</taxon>
        <taxon>Zoogloeaceae</taxon>
        <taxon>Thauera</taxon>
    </lineage>
</organism>
<dbReference type="RefSeq" id="WP_277834528.1">
    <property type="nucleotide sequence ID" value="NZ_JARQZE010000014.1"/>
</dbReference>
<dbReference type="SUPFAM" id="SSF161098">
    <property type="entry name" value="MetI-like"/>
    <property type="match status" value="2"/>
</dbReference>
<keyword evidence="2 7" id="KW-0813">Transport</keyword>
<evidence type="ECO:0000256" key="2">
    <source>
        <dbReference type="ARBA" id="ARBA00022448"/>
    </source>
</evidence>
<evidence type="ECO:0000256" key="1">
    <source>
        <dbReference type="ARBA" id="ARBA00004651"/>
    </source>
</evidence>
<feature type="region of interest" description="Disordered" evidence="8">
    <location>
        <begin position="298"/>
        <end position="330"/>
    </location>
</feature>
<evidence type="ECO:0000256" key="7">
    <source>
        <dbReference type="RuleBase" id="RU363032"/>
    </source>
</evidence>
<feature type="domain" description="ABC transmembrane type-1" evidence="9">
    <location>
        <begin position="81"/>
        <end position="288"/>
    </location>
</feature>
<dbReference type="Gene3D" id="1.10.3720.10">
    <property type="entry name" value="MetI-like"/>
    <property type="match status" value="2"/>
</dbReference>
<dbReference type="PROSITE" id="PS50928">
    <property type="entry name" value="ABC_TM1"/>
    <property type="match status" value="1"/>
</dbReference>
<evidence type="ECO:0000256" key="4">
    <source>
        <dbReference type="ARBA" id="ARBA00022692"/>
    </source>
</evidence>
<protein>
    <submittedName>
        <fullName evidence="10">PhnE/PtxC family ABC transporter permease</fullName>
    </submittedName>
</protein>
<keyword evidence="11" id="KW-1185">Reference proteome</keyword>
<feature type="transmembrane region" description="Helical" evidence="7">
    <location>
        <begin position="80"/>
        <end position="100"/>
    </location>
</feature>
<name>A0ABW3WDQ7_9RHOO</name>
<dbReference type="Pfam" id="PF00528">
    <property type="entry name" value="BPD_transp_1"/>
    <property type="match status" value="1"/>
</dbReference>
<evidence type="ECO:0000313" key="10">
    <source>
        <dbReference type="EMBL" id="MFD1264066.1"/>
    </source>
</evidence>
<keyword evidence="3" id="KW-1003">Cell membrane</keyword>
<keyword evidence="4 7" id="KW-0812">Transmembrane</keyword>
<evidence type="ECO:0000313" key="11">
    <source>
        <dbReference type="Proteomes" id="UP001597158"/>
    </source>
</evidence>
<dbReference type="PANTHER" id="PTHR30043">
    <property type="entry name" value="PHOSPHONATES TRANSPORT SYSTEM PERMEASE PROTEIN"/>
    <property type="match status" value="1"/>
</dbReference>
<proteinExistence type="inferred from homology"/>
<dbReference type="InterPro" id="IPR035906">
    <property type="entry name" value="MetI-like_sf"/>
</dbReference>
<dbReference type="Proteomes" id="UP001597158">
    <property type="component" value="Unassembled WGS sequence"/>
</dbReference>
<feature type="transmembrane region" description="Helical" evidence="7">
    <location>
        <begin position="157"/>
        <end position="187"/>
    </location>
</feature>
<accession>A0ABW3WDQ7</accession>
<dbReference type="PANTHER" id="PTHR30043:SF1">
    <property type="entry name" value="ABC TRANSPORT SYSTEM PERMEASE PROTEIN P69"/>
    <property type="match status" value="1"/>
</dbReference>
<evidence type="ECO:0000256" key="5">
    <source>
        <dbReference type="ARBA" id="ARBA00022989"/>
    </source>
</evidence>
<comment type="caution">
    <text evidence="10">The sequence shown here is derived from an EMBL/GenBank/DDBJ whole genome shotgun (WGS) entry which is preliminary data.</text>
</comment>
<evidence type="ECO:0000256" key="8">
    <source>
        <dbReference type="SAM" id="MobiDB-lite"/>
    </source>
</evidence>
<evidence type="ECO:0000259" key="9">
    <source>
        <dbReference type="PROSITE" id="PS50928"/>
    </source>
</evidence>
<evidence type="ECO:0000256" key="6">
    <source>
        <dbReference type="ARBA" id="ARBA00023136"/>
    </source>
</evidence>
<feature type="compositionally biased region" description="Low complexity" evidence="8">
    <location>
        <begin position="303"/>
        <end position="317"/>
    </location>
</feature>
<dbReference type="EMBL" id="JBHTMC010000023">
    <property type="protein sequence ID" value="MFD1264066.1"/>
    <property type="molecule type" value="Genomic_DNA"/>
</dbReference>